<dbReference type="GO" id="GO:0003676">
    <property type="term" value="F:nucleic acid binding"/>
    <property type="evidence" value="ECO:0007669"/>
    <property type="project" value="InterPro"/>
</dbReference>
<evidence type="ECO:0008006" key="6">
    <source>
        <dbReference type="Google" id="ProtNLM"/>
    </source>
</evidence>
<organism evidence="4 5">
    <name type="scientific">Symbiodinium pilosum</name>
    <name type="common">Dinoflagellate</name>
    <dbReference type="NCBI Taxonomy" id="2952"/>
    <lineage>
        <taxon>Eukaryota</taxon>
        <taxon>Sar</taxon>
        <taxon>Alveolata</taxon>
        <taxon>Dinophyceae</taxon>
        <taxon>Suessiales</taxon>
        <taxon>Symbiodiniaceae</taxon>
        <taxon>Symbiodinium</taxon>
    </lineage>
</organism>
<dbReference type="AlphaFoldDB" id="A0A812X787"/>
<dbReference type="EMBL" id="CAJNIZ010045227">
    <property type="protein sequence ID" value="CAE7714257.1"/>
    <property type="molecule type" value="Genomic_DNA"/>
</dbReference>
<comment type="caution">
    <text evidence="4">The sequence shown here is derived from an EMBL/GenBank/DDBJ whole genome shotgun (WGS) entry which is preliminary data.</text>
</comment>
<feature type="signal peptide" evidence="3">
    <location>
        <begin position="1"/>
        <end position="26"/>
    </location>
</feature>
<keyword evidence="2" id="KW-0809">Transit peptide</keyword>
<evidence type="ECO:0000256" key="1">
    <source>
        <dbReference type="ARBA" id="ARBA00007692"/>
    </source>
</evidence>
<dbReference type="InterPro" id="IPR038538">
    <property type="entry name" value="MTERF_sf"/>
</dbReference>
<dbReference type="Pfam" id="PF02536">
    <property type="entry name" value="mTERF"/>
    <property type="match status" value="1"/>
</dbReference>
<keyword evidence="3" id="KW-0732">Signal</keyword>
<name>A0A812X787_SYMPI</name>
<gene>
    <name evidence="4" type="ORF">SPIL2461_LOCUS20272</name>
</gene>
<feature type="non-terminal residue" evidence="4">
    <location>
        <position position="599"/>
    </location>
</feature>
<dbReference type="InterPro" id="IPR003690">
    <property type="entry name" value="MTERF"/>
</dbReference>
<dbReference type="OrthoDB" id="438887at2759"/>
<evidence type="ECO:0000313" key="5">
    <source>
        <dbReference type="Proteomes" id="UP000649617"/>
    </source>
</evidence>
<proteinExistence type="inferred from homology"/>
<protein>
    <recommendedName>
        <fullName evidence="6">mTERF domain-containing protein 1, mitochondrial</fullName>
    </recommendedName>
</protein>
<dbReference type="Gene3D" id="1.25.70.10">
    <property type="entry name" value="Transcription termination factor 3, mitochondrial"/>
    <property type="match status" value="2"/>
</dbReference>
<dbReference type="Proteomes" id="UP000649617">
    <property type="component" value="Unassembled WGS sequence"/>
</dbReference>
<evidence type="ECO:0000256" key="2">
    <source>
        <dbReference type="ARBA" id="ARBA00022946"/>
    </source>
</evidence>
<accession>A0A812X787</accession>
<feature type="chain" id="PRO_5032418141" description="mTERF domain-containing protein 1, mitochondrial" evidence="3">
    <location>
        <begin position="27"/>
        <end position="599"/>
    </location>
</feature>
<comment type="similarity">
    <text evidence="1">Belongs to the mTERF family.</text>
</comment>
<dbReference type="PANTHER" id="PTHR13068:SF151">
    <property type="entry name" value="TRANSCRIPTION TERMINATION FACTOR MTERF9, CHLOROPLASTIC"/>
    <property type="match status" value="1"/>
</dbReference>
<reference evidence="4" key="1">
    <citation type="submission" date="2021-02" db="EMBL/GenBank/DDBJ databases">
        <authorList>
            <person name="Dougan E. K."/>
            <person name="Rhodes N."/>
            <person name="Thang M."/>
            <person name="Chan C."/>
        </authorList>
    </citation>
    <scope>NUCLEOTIDE SEQUENCE</scope>
</reference>
<sequence length="599" mass="65992">MLADRRRRGFGHCLCLLVILLGVVLPASTPPLWWRKGRPREILGSRAEAELLSQLAVLLMPDEPIAELFRNFPCERCQDWGSSTLSPDLAAYGVLRKANAALFIEYDGHYRHLAPAGLTGDMRKTEALLRFAPAGSLVVRIAHEQREWEDRSVNVVVDCWPAGHGPSLLRALRQVGSALLQRCSGKLRPFIASRLQNTSTEEWVSKKANTFSRDAAIAGVSERSGNSSRRLKLQEHFQDSMQLTASKTDTVIAKFPRVLGLSIEANLKPTVESIKGLGLNQRQVAKVIATFPPVLGLGIEANLKPTVEWIKGLGLNQRQVAKVIATFPPVLGLSIEANLKPTVEWIKGLGLSQTQVAKVIMQHPQVLGLSIKANLKPTVEWIKGLGLSQTQVAKVIMQRPHALGLSIEANLKPTVEWIKGLGLNQRQVAKVIATFPPVLGLSIEANLKPTVEWIKGLGLSQTQVAKVIMQRPQTFGYSIEANLKPTVEWIKGLGLSQQQVAKVIATFPPVLGLSIEANLKPTVEWIKGLGLSQRQVAKVIATFSPVLGYSIEPNLSIKYLLLQQYFPGQQAANCLARVPRLWSYSRARLQHRLHVLQSQ</sequence>
<evidence type="ECO:0000313" key="4">
    <source>
        <dbReference type="EMBL" id="CAE7714257.1"/>
    </source>
</evidence>
<dbReference type="SMART" id="SM00733">
    <property type="entry name" value="Mterf"/>
    <property type="match status" value="9"/>
</dbReference>
<dbReference type="PANTHER" id="PTHR13068">
    <property type="entry name" value="CGI-12 PROTEIN-RELATED"/>
    <property type="match status" value="1"/>
</dbReference>
<evidence type="ECO:0000256" key="3">
    <source>
        <dbReference type="SAM" id="SignalP"/>
    </source>
</evidence>
<keyword evidence="5" id="KW-1185">Reference proteome</keyword>